<evidence type="ECO:0008006" key="4">
    <source>
        <dbReference type="Google" id="ProtNLM"/>
    </source>
</evidence>
<dbReference type="AlphaFoldDB" id="A0A1H5WRN0"/>
<accession>A0A1H5WRN0</accession>
<gene>
    <name evidence="2" type="ORF">SAMN05421847_1310</name>
</gene>
<keyword evidence="3" id="KW-1185">Reference proteome</keyword>
<sequence length="154" mass="18108">MVIDKIKMSKQKLLNKIIDEQQKIIENLEVNVERFRKASDLDEDSTLNPQDFSHQTEAKDMQLRFEKMLNSSRKDLNFLKNLSPEKLNRIEKGSMIETEKKYFFVGVSTANFKFENKEVICFSEEAPIFKKLKNKKIGDTFKIGENELKILNIQ</sequence>
<evidence type="ECO:0000313" key="2">
    <source>
        <dbReference type="EMBL" id="SEG02074.1"/>
    </source>
</evidence>
<organism evidence="2 3">
    <name type="scientific">Halpernia humi</name>
    <dbReference type="NCBI Taxonomy" id="493375"/>
    <lineage>
        <taxon>Bacteria</taxon>
        <taxon>Pseudomonadati</taxon>
        <taxon>Bacteroidota</taxon>
        <taxon>Flavobacteriia</taxon>
        <taxon>Flavobacteriales</taxon>
        <taxon>Weeksellaceae</taxon>
        <taxon>Chryseobacterium group</taxon>
        <taxon>Halpernia</taxon>
    </lineage>
</organism>
<reference evidence="3" key="1">
    <citation type="submission" date="2016-10" db="EMBL/GenBank/DDBJ databases">
        <authorList>
            <person name="Varghese N."/>
            <person name="Submissions S."/>
        </authorList>
    </citation>
    <scope>NUCLEOTIDE SEQUENCE [LARGE SCALE GENOMIC DNA]</scope>
    <source>
        <strain evidence="3">DSM 21580</strain>
    </source>
</reference>
<evidence type="ECO:0000256" key="1">
    <source>
        <dbReference type="SAM" id="Coils"/>
    </source>
</evidence>
<feature type="coiled-coil region" evidence="1">
    <location>
        <begin position="11"/>
        <end position="38"/>
    </location>
</feature>
<dbReference type="Proteomes" id="UP000236738">
    <property type="component" value="Unassembled WGS sequence"/>
</dbReference>
<protein>
    <recommendedName>
        <fullName evidence="4">Transcription elongation factor</fullName>
    </recommendedName>
</protein>
<proteinExistence type="predicted"/>
<name>A0A1H5WRN0_9FLAO</name>
<evidence type="ECO:0000313" key="3">
    <source>
        <dbReference type="Proteomes" id="UP000236738"/>
    </source>
</evidence>
<dbReference type="EMBL" id="FNUS01000002">
    <property type="protein sequence ID" value="SEG02074.1"/>
    <property type="molecule type" value="Genomic_DNA"/>
</dbReference>
<keyword evidence="1" id="KW-0175">Coiled coil</keyword>